<evidence type="ECO:0000256" key="1">
    <source>
        <dbReference type="ARBA" id="ARBA00022438"/>
    </source>
</evidence>
<evidence type="ECO:0000256" key="7">
    <source>
        <dbReference type="SAM" id="MobiDB-lite"/>
    </source>
</evidence>
<dbReference type="SUPFAM" id="SSF55920">
    <property type="entry name" value="Creatinase/aminopeptidase"/>
    <property type="match status" value="1"/>
</dbReference>
<dbReference type="PANTHER" id="PTHR43330:SF7">
    <property type="entry name" value="METHIONINE AMINOPEPTIDASE 1"/>
    <property type="match status" value="1"/>
</dbReference>
<evidence type="ECO:0000256" key="5">
    <source>
        <dbReference type="HAMAP-Rule" id="MF_03174"/>
    </source>
</evidence>
<feature type="compositionally biased region" description="Basic and acidic residues" evidence="7">
    <location>
        <begin position="193"/>
        <end position="205"/>
    </location>
</feature>
<comment type="catalytic activity">
    <reaction evidence="5 6">
        <text>Release of N-terminal amino acids, preferentially methionine, from peptides and arylamides.</text>
        <dbReference type="EC" id="3.4.11.18"/>
    </reaction>
</comment>
<dbReference type="Pfam" id="PF00557">
    <property type="entry name" value="Peptidase_M24"/>
    <property type="match status" value="1"/>
</dbReference>
<dbReference type="EMBL" id="JWZX01001908">
    <property type="protein sequence ID" value="KOO31882.1"/>
    <property type="molecule type" value="Genomic_DNA"/>
</dbReference>
<dbReference type="GO" id="GO:0004239">
    <property type="term" value="F:initiator methionyl aminopeptidase activity"/>
    <property type="evidence" value="ECO:0007669"/>
    <property type="project" value="UniProtKB-UniRule"/>
</dbReference>
<evidence type="ECO:0000256" key="4">
    <source>
        <dbReference type="ARBA" id="ARBA00022801"/>
    </source>
</evidence>
<feature type="region of interest" description="Disordered" evidence="7">
    <location>
        <begin position="180"/>
        <end position="226"/>
    </location>
</feature>
<dbReference type="SUPFAM" id="SSF54427">
    <property type="entry name" value="NTF2-like"/>
    <property type="match status" value="1"/>
</dbReference>
<feature type="binding site" evidence="5">
    <location>
        <position position="392"/>
    </location>
    <ligand>
        <name>a divalent metal cation</name>
        <dbReference type="ChEBI" id="CHEBI:60240"/>
        <label>2</label>
        <note>catalytic</note>
    </ligand>
</feature>
<dbReference type="InterPro" id="IPR037401">
    <property type="entry name" value="SnoaL-like"/>
</dbReference>
<evidence type="ECO:0000313" key="11">
    <source>
        <dbReference type="Proteomes" id="UP000037460"/>
    </source>
</evidence>
<keyword evidence="1 5" id="KW-0031">Aminopeptidase</keyword>
<evidence type="ECO:0000256" key="2">
    <source>
        <dbReference type="ARBA" id="ARBA00022670"/>
    </source>
</evidence>
<dbReference type="Proteomes" id="UP000037460">
    <property type="component" value="Unassembled WGS sequence"/>
</dbReference>
<evidence type="ECO:0000313" key="10">
    <source>
        <dbReference type="EMBL" id="KOO31882.1"/>
    </source>
</evidence>
<feature type="binding site" evidence="5">
    <location>
        <position position="425"/>
    </location>
    <ligand>
        <name>a divalent metal cation</name>
        <dbReference type="ChEBI" id="CHEBI:60240"/>
        <label>2</label>
        <note>catalytic</note>
    </ligand>
</feature>
<proteinExistence type="inferred from homology"/>
<feature type="binding site" evidence="5">
    <location>
        <position position="456"/>
    </location>
    <ligand>
        <name>a divalent metal cation</name>
        <dbReference type="ChEBI" id="CHEBI:60240"/>
        <label>2</label>
        <note>catalytic</note>
    </ligand>
</feature>
<dbReference type="InterPro" id="IPR002467">
    <property type="entry name" value="Pept_M24A_MAP1"/>
</dbReference>
<evidence type="ECO:0000259" key="8">
    <source>
        <dbReference type="Pfam" id="PF00557"/>
    </source>
</evidence>
<comment type="function">
    <text evidence="6">Cotranslationally removes the N-terminal methionine from nascent proteins. The N-terminal methionine is often cleaved when the second residue in the primary sequence is small and uncharged (Met-Ala-, Cys, Gly, Pro, Ser, Thr, or Val).</text>
</comment>
<sequence length="596" mass="65167">MADHKEIAATDAVCTALFELFDAFPRLKDQVIDPMRAAALRPAAGEDATNAPPPPTGEGPRGVLLLRGPLKQLQVLAMVTKNSKASTTAERFKPLAARSKWVPEDALKAELESAQGLEGLPERQRKCNEANQFVVVVVVELSTGELTCQHSTATGSSKVEDRGPWEYVLEHGRKRTGELPSFGYNGSIKPHRVSADRPLPDHIPRPDYYTTGQAEAERRSDARETPPVLSEKAIQKMRAACKLGREILDAAHRIIRPGVTTDEIDRVVHEYTVDHGAYPAPLHYFDFPKSVCTSVNEVVCHGIPDMRELEEGDIVNVDVSAILDGYHSDLNETFVVGSVSSAKKALVKATHDSLMACIKECKPGVFYRDMGGIITKFVNAQGFQVDKTYCGHGIGAFFHCAPNIPHYAGNKAKFVMKPGHCFTIEPMINMGSWKDTHWPDGWTAVTKDGLPSAQFEHTLLVNESGVEILTARLPTSPPLWWEIDEGAAASTMEYFKAWNAHDKEAIKALHAEESTLKDWDASHGPTNEIVATGIAGIWAAVPKIQIDIVSIFECGAEQSCVAQIKVVVDEYTSLNVCDVFTFDGAGKVVSIVAYKA</sequence>
<dbReference type="AlphaFoldDB" id="A0A0M0JZX2"/>
<dbReference type="GO" id="GO:0046872">
    <property type="term" value="F:metal ion binding"/>
    <property type="evidence" value="ECO:0007669"/>
    <property type="project" value="UniProtKB-UniRule"/>
</dbReference>
<dbReference type="OrthoDB" id="3209743at2759"/>
<dbReference type="Pfam" id="PF12680">
    <property type="entry name" value="SnoaL_2"/>
    <property type="match status" value="1"/>
</dbReference>
<name>A0A0M0JZX2_9EUKA</name>
<feature type="binding site" evidence="5">
    <location>
        <position position="318"/>
    </location>
    <ligand>
        <name>a divalent metal cation</name>
        <dbReference type="ChEBI" id="CHEBI:60240"/>
        <label>1</label>
    </ligand>
</feature>
<feature type="binding site" evidence="5">
    <location>
        <position position="329"/>
    </location>
    <ligand>
        <name>a divalent metal cation</name>
        <dbReference type="ChEBI" id="CHEBI:60240"/>
        <label>2</label>
        <note>catalytic</note>
    </ligand>
</feature>
<dbReference type="InterPro" id="IPR036005">
    <property type="entry name" value="Creatinase/aminopeptidase-like"/>
</dbReference>
<reference evidence="11" key="1">
    <citation type="journal article" date="2015" name="PLoS Genet.">
        <title>Genome Sequence and Transcriptome Analyses of Chrysochromulina tobin: Metabolic Tools for Enhanced Algal Fitness in the Prominent Order Prymnesiales (Haptophyceae).</title>
        <authorList>
            <person name="Hovde B.T."/>
            <person name="Deodato C.R."/>
            <person name="Hunsperger H.M."/>
            <person name="Ryken S.A."/>
            <person name="Yost W."/>
            <person name="Jha R.K."/>
            <person name="Patterson J."/>
            <person name="Monnat R.J. Jr."/>
            <person name="Barlow S.B."/>
            <person name="Starkenburg S.R."/>
            <person name="Cattolico R.A."/>
        </authorList>
    </citation>
    <scope>NUCLEOTIDE SEQUENCE</scope>
    <source>
        <strain evidence="11">CCMP291</strain>
    </source>
</reference>
<dbReference type="GO" id="GO:0006508">
    <property type="term" value="P:proteolysis"/>
    <property type="evidence" value="ECO:0007669"/>
    <property type="project" value="UniProtKB-KW"/>
</dbReference>
<dbReference type="GO" id="GO:0005829">
    <property type="term" value="C:cytosol"/>
    <property type="evidence" value="ECO:0007669"/>
    <property type="project" value="TreeGrafter"/>
</dbReference>
<keyword evidence="4 5" id="KW-0378">Hydrolase</keyword>
<feature type="compositionally biased region" description="Basic and acidic residues" evidence="7">
    <location>
        <begin position="215"/>
        <end position="224"/>
    </location>
</feature>
<dbReference type="InterPro" id="IPR001714">
    <property type="entry name" value="Pept_M24_MAP"/>
</dbReference>
<keyword evidence="3 5" id="KW-0479">Metal-binding</keyword>
<dbReference type="PRINTS" id="PR00599">
    <property type="entry name" value="MAPEPTIDASE"/>
</dbReference>
<dbReference type="CDD" id="cd01086">
    <property type="entry name" value="MetAP1"/>
    <property type="match status" value="1"/>
</dbReference>
<feature type="binding site" evidence="5">
    <location>
        <position position="329"/>
    </location>
    <ligand>
        <name>a divalent metal cation</name>
        <dbReference type="ChEBI" id="CHEBI:60240"/>
        <label>1</label>
    </ligand>
</feature>
<feature type="domain" description="SnoaL-like" evidence="9">
    <location>
        <begin position="493"/>
        <end position="590"/>
    </location>
</feature>
<comment type="cofactor">
    <cofactor evidence="5">
        <name>Co(2+)</name>
        <dbReference type="ChEBI" id="CHEBI:48828"/>
    </cofactor>
    <cofactor evidence="5">
        <name>Zn(2+)</name>
        <dbReference type="ChEBI" id="CHEBI:29105"/>
    </cofactor>
    <cofactor evidence="5">
        <name>Mn(2+)</name>
        <dbReference type="ChEBI" id="CHEBI:29035"/>
    </cofactor>
    <cofactor evidence="5">
        <name>Fe(2+)</name>
        <dbReference type="ChEBI" id="CHEBI:29033"/>
    </cofactor>
    <text evidence="5">Binds 2 divalent metal cations per subunit. Has a high-affinity and a low affinity metal-binding site. The true nature of the physiological cofactor is under debate. The enzyme is active with cobalt, zinc, manganese or divalent iron ions. Most likely, methionine aminopeptidases function as mononuclear Fe(2+)-metalloproteases under physiological conditions, and the catalytically relevant metal-binding site has been assigned to the histidine-containing high-affinity site.</text>
</comment>
<feature type="binding site" evidence="5">
    <location>
        <position position="456"/>
    </location>
    <ligand>
        <name>a divalent metal cation</name>
        <dbReference type="ChEBI" id="CHEBI:60240"/>
        <label>1</label>
    </ligand>
</feature>
<feature type="binding site" evidence="5">
    <location>
        <position position="399"/>
    </location>
    <ligand>
        <name>substrate</name>
    </ligand>
</feature>
<protein>
    <recommendedName>
        <fullName evidence="6">Methionine aminopeptidase</fullName>
        <ecNumber evidence="6">3.4.11.18</ecNumber>
    </recommendedName>
</protein>
<dbReference type="Gene3D" id="3.90.230.10">
    <property type="entry name" value="Creatinase/methionine aminopeptidase superfamily"/>
    <property type="match status" value="1"/>
</dbReference>
<dbReference type="InterPro" id="IPR000994">
    <property type="entry name" value="Pept_M24"/>
</dbReference>
<gene>
    <name evidence="10" type="ORF">Ctob_013524</name>
</gene>
<evidence type="ECO:0000259" key="9">
    <source>
        <dbReference type="Pfam" id="PF12680"/>
    </source>
</evidence>
<feature type="domain" description="Peptidase M24" evidence="8">
    <location>
        <begin position="235"/>
        <end position="463"/>
    </location>
</feature>
<organism evidence="10 11">
    <name type="scientific">Chrysochromulina tobinii</name>
    <dbReference type="NCBI Taxonomy" id="1460289"/>
    <lineage>
        <taxon>Eukaryota</taxon>
        <taxon>Haptista</taxon>
        <taxon>Haptophyta</taxon>
        <taxon>Prymnesiophyceae</taxon>
        <taxon>Prymnesiales</taxon>
        <taxon>Chrysochromulinaceae</taxon>
        <taxon>Chrysochromulina</taxon>
    </lineage>
</organism>
<evidence type="ECO:0000256" key="6">
    <source>
        <dbReference type="RuleBase" id="RU003653"/>
    </source>
</evidence>
<dbReference type="InterPro" id="IPR032710">
    <property type="entry name" value="NTF2-like_dom_sf"/>
</dbReference>
<dbReference type="GO" id="GO:0070006">
    <property type="term" value="F:metalloaminopeptidase activity"/>
    <property type="evidence" value="ECO:0007669"/>
    <property type="project" value="UniProtKB-UniRule"/>
</dbReference>
<dbReference type="Gene3D" id="3.10.450.50">
    <property type="match status" value="1"/>
</dbReference>
<evidence type="ECO:0000256" key="3">
    <source>
        <dbReference type="ARBA" id="ARBA00022723"/>
    </source>
</evidence>
<comment type="similarity">
    <text evidence="5">Belongs to the peptidase M24A family. Methionine aminopeptidase type 1 subfamily.</text>
</comment>
<dbReference type="PROSITE" id="PS00680">
    <property type="entry name" value="MAP_1"/>
    <property type="match status" value="1"/>
</dbReference>
<dbReference type="PANTHER" id="PTHR43330">
    <property type="entry name" value="METHIONINE AMINOPEPTIDASE"/>
    <property type="match status" value="1"/>
</dbReference>
<dbReference type="HAMAP" id="MF_01974">
    <property type="entry name" value="MetAP_1"/>
    <property type="match status" value="1"/>
</dbReference>
<feature type="binding site" evidence="5">
    <location>
        <position position="301"/>
    </location>
    <ligand>
        <name>substrate</name>
    </ligand>
</feature>
<keyword evidence="2 5" id="KW-0645">Protease</keyword>
<keyword evidence="11" id="KW-1185">Reference proteome</keyword>
<dbReference type="NCBIfam" id="TIGR00500">
    <property type="entry name" value="met_pdase_I"/>
    <property type="match status" value="1"/>
</dbReference>
<accession>A0A0M0JZX2</accession>
<dbReference type="EC" id="3.4.11.18" evidence="6"/>
<comment type="caution">
    <text evidence="10">The sequence shown here is derived from an EMBL/GenBank/DDBJ whole genome shotgun (WGS) entry which is preliminary data.</text>
</comment>